<name>A0A2I6UFU2_9CAUD</name>
<keyword evidence="2" id="KW-1185">Reference proteome</keyword>
<dbReference type="Proteomes" id="UP000240294">
    <property type="component" value="Genome"/>
</dbReference>
<dbReference type="EMBL" id="MG746602">
    <property type="protein sequence ID" value="AUO78863.1"/>
    <property type="molecule type" value="Genomic_DNA"/>
</dbReference>
<sequence length="221" mass="24358">MSNINEQLLIENWGIPGEIIDGKPMLESFEQPSDGSSGLKPGLYIEGIFLQAEVVNRNKRLYPKAVLERAIDRYITEQVKTKQSLGELNHPPRANVDPMQAAIIIEDMWWKGNDVYGRARIIEGDHGPGDKLAANIRAGWIPGVSSRGLGTLKDSGKGYNIVQEGFRLTVGVDAVWGPSAPDAFVAPREIRESTETVEATAKMNADKAFTALIESLEKHYK</sequence>
<dbReference type="InterPro" id="IPR005082">
    <property type="entry name" value="Peptidase_U9_T4_prohead"/>
</dbReference>
<gene>
    <name evidence="1" type="ORF">vBKpnF48_238</name>
</gene>
<proteinExistence type="predicted"/>
<organism evidence="1 2">
    <name type="scientific">Klebsiella phage vB_Kpn_F48</name>
    <dbReference type="NCBI Taxonomy" id="2070028"/>
    <lineage>
        <taxon>Viruses</taxon>
        <taxon>Duplodnaviria</taxon>
        <taxon>Heunggongvirae</taxon>
        <taxon>Uroviricota</taxon>
        <taxon>Caudoviricetes</taxon>
        <taxon>Marfavirus</taxon>
        <taxon>Marfavirus F48</taxon>
    </lineage>
</organism>
<evidence type="ECO:0000313" key="1">
    <source>
        <dbReference type="EMBL" id="AUO78863.1"/>
    </source>
</evidence>
<protein>
    <submittedName>
        <fullName evidence="1">Prohead assembly (Scaffolding) protein</fullName>
    </submittedName>
</protein>
<reference evidence="2" key="1">
    <citation type="submission" date="2018-01" db="EMBL/GenBank/DDBJ databases">
        <title>Direct submission.</title>
        <authorList>
            <person name="Ciacci N."/>
        </authorList>
    </citation>
    <scope>NUCLEOTIDE SEQUENCE [LARGE SCALE GENOMIC DNA]</scope>
</reference>
<dbReference type="Pfam" id="PF03420">
    <property type="entry name" value="Peptidase_S77"/>
    <property type="match status" value="1"/>
</dbReference>
<accession>A0A2I6UFU2</accession>
<evidence type="ECO:0000313" key="2">
    <source>
        <dbReference type="Proteomes" id="UP000240294"/>
    </source>
</evidence>